<evidence type="ECO:0000313" key="11">
    <source>
        <dbReference type="EMBL" id="KAF2325447.1"/>
    </source>
</evidence>
<dbReference type="Pfam" id="PF07983">
    <property type="entry name" value="X8"/>
    <property type="match status" value="1"/>
</dbReference>
<comment type="subcellular location">
    <subcellularLocation>
        <location evidence="1">Cell membrane</location>
        <topology evidence="1">Lipid-anchor</topology>
        <topology evidence="1">GPI-anchor</topology>
    </subcellularLocation>
</comment>
<keyword evidence="7" id="KW-0325">Glycoprotein</keyword>
<feature type="domain" description="X8" evidence="10">
    <location>
        <begin position="21"/>
        <end position="107"/>
    </location>
</feature>
<keyword evidence="8" id="KW-0449">Lipoprotein</keyword>
<dbReference type="Gene3D" id="1.20.58.1040">
    <property type="match status" value="1"/>
</dbReference>
<evidence type="ECO:0000256" key="5">
    <source>
        <dbReference type="ARBA" id="ARBA00023136"/>
    </source>
</evidence>
<proteinExistence type="predicted"/>
<keyword evidence="5" id="KW-0472">Membrane</keyword>
<dbReference type="PANTHER" id="PTHR31044">
    <property type="entry name" value="BETA-1,3 GLUCANASE"/>
    <property type="match status" value="1"/>
</dbReference>
<feature type="chain" id="PRO_5025416248" description="X8 domain-containing protein" evidence="9">
    <location>
        <begin position="20"/>
        <end position="133"/>
    </location>
</feature>
<protein>
    <recommendedName>
        <fullName evidence="10">X8 domain-containing protein</fullName>
    </recommendedName>
</protein>
<dbReference type="FunFam" id="1.20.58.1040:FF:000001">
    <property type="entry name" value="Glucan endo-1,3-beta-glucosidase 4"/>
    <property type="match status" value="1"/>
</dbReference>
<evidence type="ECO:0000256" key="2">
    <source>
        <dbReference type="ARBA" id="ARBA00022475"/>
    </source>
</evidence>
<evidence type="ECO:0000256" key="1">
    <source>
        <dbReference type="ARBA" id="ARBA00004609"/>
    </source>
</evidence>
<dbReference type="GO" id="GO:0005886">
    <property type="term" value="C:plasma membrane"/>
    <property type="evidence" value="ECO:0007669"/>
    <property type="project" value="UniProtKB-SubCell"/>
</dbReference>
<name>A0A6A6NJN2_HEVBR</name>
<dbReference type="InterPro" id="IPR044788">
    <property type="entry name" value="X8_dom_prot"/>
</dbReference>
<comment type="caution">
    <text evidence="11">The sequence shown here is derived from an EMBL/GenBank/DDBJ whole genome shotgun (WGS) entry which is preliminary data.</text>
</comment>
<accession>A0A6A6NJN2</accession>
<feature type="signal peptide" evidence="9">
    <location>
        <begin position="1"/>
        <end position="19"/>
    </location>
</feature>
<sequence>MAGLVYLVLLLALTGHSNAASYCLCKDGLSDAALQKSLDYACGAGADCTQILQNGACYQPNTVKDHCSYAVNSYYQKKGQTAGSCDFSGTATVSANPPSSVASGCVYPASARLVLDGRTSKFLALVSKSLKKD</sequence>
<dbReference type="GO" id="GO:0098552">
    <property type="term" value="C:side of membrane"/>
    <property type="evidence" value="ECO:0007669"/>
    <property type="project" value="UniProtKB-KW"/>
</dbReference>
<evidence type="ECO:0000256" key="8">
    <source>
        <dbReference type="ARBA" id="ARBA00023288"/>
    </source>
</evidence>
<keyword evidence="6" id="KW-1015">Disulfide bond</keyword>
<dbReference type="AlphaFoldDB" id="A0A6A6NJN2"/>
<evidence type="ECO:0000256" key="9">
    <source>
        <dbReference type="SAM" id="SignalP"/>
    </source>
</evidence>
<keyword evidence="4 9" id="KW-0732">Signal</keyword>
<organism evidence="11 12">
    <name type="scientific">Hevea brasiliensis</name>
    <name type="common">Para rubber tree</name>
    <name type="synonym">Siphonia brasiliensis</name>
    <dbReference type="NCBI Taxonomy" id="3981"/>
    <lineage>
        <taxon>Eukaryota</taxon>
        <taxon>Viridiplantae</taxon>
        <taxon>Streptophyta</taxon>
        <taxon>Embryophyta</taxon>
        <taxon>Tracheophyta</taxon>
        <taxon>Spermatophyta</taxon>
        <taxon>Magnoliopsida</taxon>
        <taxon>eudicotyledons</taxon>
        <taxon>Gunneridae</taxon>
        <taxon>Pentapetalae</taxon>
        <taxon>rosids</taxon>
        <taxon>fabids</taxon>
        <taxon>Malpighiales</taxon>
        <taxon>Euphorbiaceae</taxon>
        <taxon>Crotonoideae</taxon>
        <taxon>Micrandreae</taxon>
        <taxon>Hevea</taxon>
    </lineage>
</organism>
<evidence type="ECO:0000259" key="10">
    <source>
        <dbReference type="SMART" id="SM00768"/>
    </source>
</evidence>
<dbReference type="PANTHER" id="PTHR31044:SF60">
    <property type="entry name" value="PLASMODESMATA CALLOSE-BINDING PROTEIN 4"/>
    <property type="match status" value="1"/>
</dbReference>
<keyword evidence="3" id="KW-0336">GPI-anchor</keyword>
<evidence type="ECO:0000256" key="4">
    <source>
        <dbReference type="ARBA" id="ARBA00022729"/>
    </source>
</evidence>
<keyword evidence="2" id="KW-1003">Cell membrane</keyword>
<keyword evidence="12" id="KW-1185">Reference proteome</keyword>
<evidence type="ECO:0000256" key="7">
    <source>
        <dbReference type="ARBA" id="ARBA00023180"/>
    </source>
</evidence>
<dbReference type="GO" id="GO:0009506">
    <property type="term" value="C:plasmodesma"/>
    <property type="evidence" value="ECO:0007669"/>
    <property type="project" value="UniProtKB-ARBA"/>
</dbReference>
<dbReference type="SMART" id="SM00768">
    <property type="entry name" value="X8"/>
    <property type="match status" value="1"/>
</dbReference>
<dbReference type="EMBL" id="JAAGAX010000001">
    <property type="protein sequence ID" value="KAF2325447.1"/>
    <property type="molecule type" value="Genomic_DNA"/>
</dbReference>
<evidence type="ECO:0000313" key="12">
    <source>
        <dbReference type="Proteomes" id="UP000467840"/>
    </source>
</evidence>
<dbReference type="Proteomes" id="UP000467840">
    <property type="component" value="Chromosome 5"/>
</dbReference>
<evidence type="ECO:0000256" key="6">
    <source>
        <dbReference type="ARBA" id="ARBA00023157"/>
    </source>
</evidence>
<gene>
    <name evidence="11" type="ORF">GH714_028765</name>
</gene>
<evidence type="ECO:0000256" key="3">
    <source>
        <dbReference type="ARBA" id="ARBA00022622"/>
    </source>
</evidence>
<dbReference type="InterPro" id="IPR012946">
    <property type="entry name" value="X8"/>
</dbReference>
<reference evidence="11 12" key="1">
    <citation type="journal article" date="2020" name="Mol. Plant">
        <title>The Chromosome-Based Rubber Tree Genome Provides New Insights into Spurge Genome Evolution and Rubber Biosynthesis.</title>
        <authorList>
            <person name="Liu J."/>
            <person name="Shi C."/>
            <person name="Shi C.C."/>
            <person name="Li W."/>
            <person name="Zhang Q.J."/>
            <person name="Zhang Y."/>
            <person name="Li K."/>
            <person name="Lu H.F."/>
            <person name="Shi C."/>
            <person name="Zhu S.T."/>
            <person name="Xiao Z.Y."/>
            <person name="Nan H."/>
            <person name="Yue Y."/>
            <person name="Zhu X.G."/>
            <person name="Wu Y."/>
            <person name="Hong X.N."/>
            <person name="Fan G.Y."/>
            <person name="Tong Y."/>
            <person name="Zhang D."/>
            <person name="Mao C.L."/>
            <person name="Liu Y.L."/>
            <person name="Hao S.J."/>
            <person name="Liu W.Q."/>
            <person name="Lv M.Q."/>
            <person name="Zhang H.B."/>
            <person name="Liu Y."/>
            <person name="Hu-Tang G.R."/>
            <person name="Wang J.P."/>
            <person name="Wang J.H."/>
            <person name="Sun Y.H."/>
            <person name="Ni S.B."/>
            <person name="Chen W.B."/>
            <person name="Zhang X.C."/>
            <person name="Jiao Y.N."/>
            <person name="Eichler E.E."/>
            <person name="Li G.H."/>
            <person name="Liu X."/>
            <person name="Gao L.Z."/>
        </authorList>
    </citation>
    <scope>NUCLEOTIDE SEQUENCE [LARGE SCALE GENOMIC DNA]</scope>
    <source>
        <strain evidence="12">cv. GT1</strain>
        <tissue evidence="11">Leaf</tissue>
    </source>
</reference>